<evidence type="ECO:0000256" key="2">
    <source>
        <dbReference type="ARBA" id="ARBA00023125"/>
    </source>
</evidence>
<keyword evidence="3" id="KW-0804">Transcription</keyword>
<evidence type="ECO:0000313" key="5">
    <source>
        <dbReference type="EMBL" id="MBM7643725.1"/>
    </source>
</evidence>
<dbReference type="InterPro" id="IPR050807">
    <property type="entry name" value="TransReg_Diox_bact_type"/>
</dbReference>
<organism evidence="5 6">
    <name type="scientific">Streptococcus loxodontisalivarius</name>
    <dbReference type="NCBI Taxonomy" id="1349415"/>
    <lineage>
        <taxon>Bacteria</taxon>
        <taxon>Bacillati</taxon>
        <taxon>Bacillota</taxon>
        <taxon>Bacilli</taxon>
        <taxon>Lactobacillales</taxon>
        <taxon>Streptococcaceae</taxon>
        <taxon>Streptococcus</taxon>
    </lineage>
</organism>
<evidence type="ECO:0000256" key="1">
    <source>
        <dbReference type="ARBA" id="ARBA00023015"/>
    </source>
</evidence>
<name>A0ABS2PW15_9STRE</name>
<evidence type="ECO:0000259" key="4">
    <source>
        <dbReference type="PROSITE" id="PS50943"/>
    </source>
</evidence>
<keyword evidence="1" id="KW-0805">Transcription regulation</keyword>
<evidence type="ECO:0000313" key="6">
    <source>
        <dbReference type="Proteomes" id="UP000697472"/>
    </source>
</evidence>
<dbReference type="Pfam" id="PF01381">
    <property type="entry name" value="HTH_3"/>
    <property type="match status" value="1"/>
</dbReference>
<keyword evidence="6" id="KW-1185">Reference proteome</keyword>
<dbReference type="InterPro" id="IPR001387">
    <property type="entry name" value="Cro/C1-type_HTH"/>
</dbReference>
<dbReference type="PANTHER" id="PTHR46797:SF23">
    <property type="entry name" value="HTH-TYPE TRANSCRIPTIONAL REGULATOR SUTR"/>
    <property type="match status" value="1"/>
</dbReference>
<gene>
    <name evidence="5" type="ORF">JOC28_002036</name>
</gene>
<dbReference type="SMART" id="SM00530">
    <property type="entry name" value="HTH_XRE"/>
    <property type="match status" value="1"/>
</dbReference>
<dbReference type="PANTHER" id="PTHR46797">
    <property type="entry name" value="HTH-TYPE TRANSCRIPTIONAL REGULATOR"/>
    <property type="match status" value="1"/>
</dbReference>
<dbReference type="Proteomes" id="UP000697472">
    <property type="component" value="Unassembled WGS sequence"/>
</dbReference>
<proteinExistence type="predicted"/>
<sequence>MTEKETLTYYLIKRLRAIRKERNISQEQLSELAGVESRYINKLENGKLNPTLNTLEKIMLALDISYRELFELSSHETDIESLLVALAELSPSQRKVAINAFIELLSLEK</sequence>
<dbReference type="PROSITE" id="PS50943">
    <property type="entry name" value="HTH_CROC1"/>
    <property type="match status" value="1"/>
</dbReference>
<evidence type="ECO:0000256" key="3">
    <source>
        <dbReference type="ARBA" id="ARBA00023163"/>
    </source>
</evidence>
<dbReference type="InterPro" id="IPR010982">
    <property type="entry name" value="Lambda_DNA-bd_dom_sf"/>
</dbReference>
<dbReference type="RefSeq" id="WP_205010561.1">
    <property type="nucleotide sequence ID" value="NZ_JAFBEH010000071.1"/>
</dbReference>
<feature type="domain" description="HTH cro/C1-type" evidence="4">
    <location>
        <begin position="15"/>
        <end position="69"/>
    </location>
</feature>
<protein>
    <submittedName>
        <fullName evidence="5">Transcriptional regulator with XRE-family HTH domain</fullName>
    </submittedName>
</protein>
<dbReference type="Gene3D" id="1.10.260.40">
    <property type="entry name" value="lambda repressor-like DNA-binding domains"/>
    <property type="match status" value="1"/>
</dbReference>
<comment type="caution">
    <text evidence="5">The sequence shown here is derived from an EMBL/GenBank/DDBJ whole genome shotgun (WGS) entry which is preliminary data.</text>
</comment>
<dbReference type="EMBL" id="JAFBEH010000071">
    <property type="protein sequence ID" value="MBM7643725.1"/>
    <property type="molecule type" value="Genomic_DNA"/>
</dbReference>
<reference evidence="5 6" key="1">
    <citation type="submission" date="2021-01" db="EMBL/GenBank/DDBJ databases">
        <title>Genomic Encyclopedia of Type Strains, Phase IV (KMG-IV): sequencing the most valuable type-strain genomes for metagenomic binning, comparative biology and taxonomic classification.</title>
        <authorList>
            <person name="Goeker M."/>
        </authorList>
    </citation>
    <scope>NUCLEOTIDE SEQUENCE [LARGE SCALE GENOMIC DNA]</scope>
    <source>
        <strain evidence="5 6">DSM 27382</strain>
    </source>
</reference>
<keyword evidence="2" id="KW-0238">DNA-binding</keyword>
<dbReference type="SUPFAM" id="SSF47413">
    <property type="entry name" value="lambda repressor-like DNA-binding domains"/>
    <property type="match status" value="1"/>
</dbReference>
<accession>A0ABS2PW15</accession>
<dbReference type="CDD" id="cd00093">
    <property type="entry name" value="HTH_XRE"/>
    <property type="match status" value="1"/>
</dbReference>